<dbReference type="PANTHER" id="PTHR44157:SF1">
    <property type="entry name" value="DNAJ HOMOLOG SUBFAMILY C MEMBER 11"/>
    <property type="match status" value="1"/>
</dbReference>
<dbReference type="GO" id="GO:0005739">
    <property type="term" value="C:mitochondrion"/>
    <property type="evidence" value="ECO:0007669"/>
    <property type="project" value="GOC"/>
</dbReference>
<dbReference type="AlphaFoldDB" id="A0AAD9PY42"/>
<dbReference type="Pfam" id="PF00226">
    <property type="entry name" value="DnaJ"/>
    <property type="match status" value="1"/>
</dbReference>
<dbReference type="PANTHER" id="PTHR44157">
    <property type="entry name" value="DNAJ HOMOLOG SUBFAMILY C MEMBER 11"/>
    <property type="match status" value="1"/>
</dbReference>
<keyword evidence="1" id="KW-0143">Chaperone</keyword>
<dbReference type="SUPFAM" id="SSF46565">
    <property type="entry name" value="Chaperone J-domain"/>
    <property type="match status" value="1"/>
</dbReference>
<keyword evidence="2" id="KW-0472">Membrane</keyword>
<evidence type="ECO:0000256" key="2">
    <source>
        <dbReference type="SAM" id="Phobius"/>
    </source>
</evidence>
<organism evidence="4 5">
    <name type="scientific">Acropora cervicornis</name>
    <name type="common">Staghorn coral</name>
    <dbReference type="NCBI Taxonomy" id="6130"/>
    <lineage>
        <taxon>Eukaryota</taxon>
        <taxon>Metazoa</taxon>
        <taxon>Cnidaria</taxon>
        <taxon>Anthozoa</taxon>
        <taxon>Hexacorallia</taxon>
        <taxon>Scleractinia</taxon>
        <taxon>Astrocoeniina</taxon>
        <taxon>Acroporidae</taxon>
        <taxon>Acropora</taxon>
    </lineage>
</organism>
<reference evidence="4" key="1">
    <citation type="journal article" date="2023" name="G3 (Bethesda)">
        <title>Whole genome assembly and annotation of the endangered Caribbean coral Acropora cervicornis.</title>
        <authorList>
            <person name="Selwyn J.D."/>
            <person name="Vollmer S.V."/>
        </authorList>
    </citation>
    <scope>NUCLEOTIDE SEQUENCE</scope>
    <source>
        <strain evidence="4">K2</strain>
    </source>
</reference>
<accession>A0AAD9PY42</accession>
<dbReference type="CDD" id="cd06257">
    <property type="entry name" value="DnaJ"/>
    <property type="match status" value="1"/>
</dbReference>
<dbReference type="Pfam" id="PF22774">
    <property type="entry name" value="DNAJC11_beta-barrel"/>
    <property type="match status" value="1"/>
</dbReference>
<evidence type="ECO:0000313" key="4">
    <source>
        <dbReference type="EMBL" id="KAK2551213.1"/>
    </source>
</evidence>
<proteinExistence type="predicted"/>
<evidence type="ECO:0000256" key="1">
    <source>
        <dbReference type="ARBA" id="ARBA00023186"/>
    </source>
</evidence>
<dbReference type="Proteomes" id="UP001249851">
    <property type="component" value="Unassembled WGS sequence"/>
</dbReference>
<dbReference type="Pfam" id="PF11875">
    <property type="entry name" value="DnaJ-like_C11_C"/>
    <property type="match status" value="1"/>
</dbReference>
<reference evidence="4" key="2">
    <citation type="journal article" date="2023" name="Science">
        <title>Genomic signatures of disease resistance in endangered staghorn corals.</title>
        <authorList>
            <person name="Vollmer S.V."/>
            <person name="Selwyn J.D."/>
            <person name="Despard B.A."/>
            <person name="Roesel C.L."/>
        </authorList>
    </citation>
    <scope>NUCLEOTIDE SEQUENCE</scope>
    <source>
        <strain evidence="4">K2</strain>
    </source>
</reference>
<dbReference type="InterPro" id="IPR052243">
    <property type="entry name" value="Mito_inner_membrane_organizer"/>
</dbReference>
<keyword evidence="2" id="KW-0812">Transmembrane</keyword>
<dbReference type="InterPro" id="IPR036869">
    <property type="entry name" value="J_dom_sf"/>
</dbReference>
<feature type="transmembrane region" description="Helical" evidence="2">
    <location>
        <begin position="302"/>
        <end position="322"/>
    </location>
</feature>
<dbReference type="SMART" id="SM00271">
    <property type="entry name" value="DnaJ"/>
    <property type="match status" value="1"/>
</dbReference>
<dbReference type="EMBL" id="JARQWQ010000100">
    <property type="protein sequence ID" value="KAK2551213.1"/>
    <property type="molecule type" value="Genomic_DNA"/>
</dbReference>
<dbReference type="PROSITE" id="PS50076">
    <property type="entry name" value="DNAJ_2"/>
    <property type="match status" value="1"/>
</dbReference>
<dbReference type="PRINTS" id="PR00625">
    <property type="entry name" value="JDOMAIN"/>
</dbReference>
<protein>
    <submittedName>
        <fullName evidence="4">DnaJ-like protein subfamily C member 11</fullName>
    </submittedName>
</protein>
<dbReference type="GO" id="GO:0042407">
    <property type="term" value="P:cristae formation"/>
    <property type="evidence" value="ECO:0007669"/>
    <property type="project" value="TreeGrafter"/>
</dbReference>
<feature type="domain" description="J" evidence="3">
    <location>
        <begin position="12"/>
        <end position="80"/>
    </location>
</feature>
<evidence type="ECO:0000313" key="5">
    <source>
        <dbReference type="Proteomes" id="UP001249851"/>
    </source>
</evidence>
<keyword evidence="2" id="KW-1133">Transmembrane helix</keyword>
<keyword evidence="5" id="KW-1185">Reference proteome</keyword>
<gene>
    <name evidence="4" type="ORF">P5673_027977</name>
</gene>
<dbReference type="InterPro" id="IPR001623">
    <property type="entry name" value="DnaJ_domain"/>
</dbReference>
<name>A0AAD9PY42_ACRCE</name>
<dbReference type="InterPro" id="IPR055225">
    <property type="entry name" value="DNAJC11-like_beta-barrel"/>
</dbReference>
<dbReference type="Gene3D" id="1.10.287.110">
    <property type="entry name" value="DnaJ domain"/>
    <property type="match status" value="1"/>
</dbReference>
<evidence type="ECO:0000259" key="3">
    <source>
        <dbReference type="PROSITE" id="PS50076"/>
    </source>
</evidence>
<comment type="caution">
    <text evidence="4">The sequence shown here is derived from an EMBL/GenBank/DDBJ whole genome shotgun (WGS) entry which is preliminary data.</text>
</comment>
<dbReference type="InterPro" id="IPR024586">
    <property type="entry name" value="DnaJ-like_C11_C"/>
</dbReference>
<sequence length="452" mass="51095">MAESEDSDRVVDYYAILNVRKEANENEIKAAYRRMCMLYHPDKHRDPEKKKIAEELFSKIQKAYEVLSCPEKRGIYDIYGQKGLDAGWEGSIVVNVDATDLFDRYEDTDFDGSFFPNIEVKSMSISQSIEAPLTSADTLTLAGSVNIKNGNGSGSVSVSARRHSDQTSVFLPVLARQLDRHTVGYITYQGGLQTAMSTTVIRETENSRAVFRVQLSLLDSFLLGSYTRKIEKNTKLRGTIKTGILGSMVLYGCERQISEHSNLAATVRVGIPDGVSLKLKLTRANQVYSFPIALSEEIHPAAIFYGTVVPVFVFWVVKVLIVNPFLKIEKERESEAKREKVAKQMAENKKEAENSIRLMQETCERIVEYESSRLGLVIVNACAQEIHRVPSKVIDVTVPVQCQVKDSRLFLTESSKSNLSGFYDPCPEEEKMLRIRYLFREAIHERIYKLAE</sequence>